<dbReference type="Proteomes" id="UP000010880">
    <property type="component" value="Chromosome"/>
</dbReference>
<dbReference type="NCBIfam" id="NF004790">
    <property type="entry name" value="PRK06136.1"/>
    <property type="match status" value="1"/>
</dbReference>
<evidence type="ECO:0000256" key="4">
    <source>
        <dbReference type="ARBA" id="ARBA00022691"/>
    </source>
</evidence>
<dbReference type="AlphaFoldDB" id="L0KAT5"/>
<keyword evidence="4" id="KW-0949">S-adenosyl-L-methionine</keyword>
<dbReference type="PANTHER" id="PTHR45790:SF3">
    <property type="entry name" value="S-ADENOSYL-L-METHIONINE-DEPENDENT UROPORPHYRINOGEN III METHYLTRANSFERASE, CHLOROPLASTIC"/>
    <property type="match status" value="1"/>
</dbReference>
<dbReference type="Gene3D" id="3.40.1010.10">
    <property type="entry name" value="Cobalt-precorrin-4 Transmethylase, Domain 1"/>
    <property type="match status" value="1"/>
</dbReference>
<dbReference type="NCBIfam" id="TIGR01469">
    <property type="entry name" value="cobA_cysG_Cterm"/>
    <property type="match status" value="1"/>
</dbReference>
<dbReference type="Gene3D" id="3.40.50.10090">
    <property type="match status" value="2"/>
</dbReference>
<dbReference type="FunFam" id="3.40.50.10090:FF:000001">
    <property type="entry name" value="Bifunctional uroporphyrinogen-III C-methyltransferase/uroporphyrinogen-III synthase"/>
    <property type="match status" value="1"/>
</dbReference>
<sequence>MLGKVYIIGAGPGDEGLITAKGLKIIKQADVILYDRLANPKLLNQAQEEAQLFYVGKKAGEHYRTQTEINQLLIEQAQAGKLVARLKGGDPFIFGRGGEEATTLVEAGIEFEIIPGITSPIAVPAYAGIPLTHRDFNSSVAFVTGHESPTKDQSQVNWSQLATGVGSLVILMGVRKLPQIVPQLIDAGRDRQTPVALVRWGTRAKQETLVGTLENIVSKVEEANFKPPAIIIVGEVVKLRKKLNWFEKKELFGKSIVVTRPQKQAQDFCQSLATAGAKVIEAPAIEIKPPVDYQELDNKLEQLKSYDWVIFTSVNGVKYVIERLFSLGEDVRALAGVKLCAIGSKTAAKLKSYGLRVDYIPEDYVSESILAGFSEQDLTSKKFLLPRANLARAALKEGLLDLGAEVDNITAYQTVEGSGNNQVIKRLKEGEIDLITFTSSSTVRNFMNGLGSNYKKLLRGVDIACIGPITAGTARKYGLTVEIIANEYTIAGLTEAIKKYYRRD</sequence>
<dbReference type="RefSeq" id="WP_015326925.1">
    <property type="nucleotide sequence ID" value="NC_019978.1"/>
</dbReference>
<dbReference type="eggNOG" id="COG0007">
    <property type="taxonomic scope" value="Bacteria"/>
</dbReference>
<dbReference type="CDD" id="cd06578">
    <property type="entry name" value="HemD"/>
    <property type="match status" value="1"/>
</dbReference>
<dbReference type="InterPro" id="IPR000878">
    <property type="entry name" value="4pyrrol_Mease"/>
</dbReference>
<dbReference type="FunFam" id="3.40.1010.10:FF:000001">
    <property type="entry name" value="Siroheme synthase"/>
    <property type="match status" value="1"/>
</dbReference>
<evidence type="ECO:0000313" key="9">
    <source>
        <dbReference type="EMBL" id="AGB41203.1"/>
    </source>
</evidence>
<dbReference type="EC" id="2.1.1.107" evidence="1"/>
<gene>
    <name evidence="9" type="ordered locus">Halha_1257</name>
</gene>
<dbReference type="SUPFAM" id="SSF69618">
    <property type="entry name" value="HemD-like"/>
    <property type="match status" value="1"/>
</dbReference>
<dbReference type="InterPro" id="IPR050161">
    <property type="entry name" value="Siro_Cobalamin_biosynth"/>
</dbReference>
<evidence type="ECO:0000256" key="1">
    <source>
        <dbReference type="ARBA" id="ARBA00012162"/>
    </source>
</evidence>
<evidence type="ECO:0000313" key="10">
    <source>
        <dbReference type="Proteomes" id="UP000010880"/>
    </source>
</evidence>
<dbReference type="SUPFAM" id="SSF53790">
    <property type="entry name" value="Tetrapyrrole methylase"/>
    <property type="match status" value="1"/>
</dbReference>
<dbReference type="eggNOG" id="COG1587">
    <property type="taxonomic scope" value="Bacteria"/>
</dbReference>
<dbReference type="GO" id="GO:0019354">
    <property type="term" value="P:siroheme biosynthetic process"/>
    <property type="evidence" value="ECO:0007669"/>
    <property type="project" value="InterPro"/>
</dbReference>
<dbReference type="InterPro" id="IPR003043">
    <property type="entry name" value="Uropor_MeTrfase_CS"/>
</dbReference>
<dbReference type="STRING" id="748449.Halha_1257"/>
<reference evidence="10" key="1">
    <citation type="submission" date="2012-02" db="EMBL/GenBank/DDBJ databases">
        <title>The complete genome of Halobacteroides halobius DSM 5150.</title>
        <authorList>
            <person name="Lucas S."/>
            <person name="Copeland A."/>
            <person name="Lapidus A."/>
            <person name="Glavina del Rio T."/>
            <person name="Dalin E."/>
            <person name="Tice H."/>
            <person name="Bruce D."/>
            <person name="Goodwin L."/>
            <person name="Pitluck S."/>
            <person name="Peters L."/>
            <person name="Mikhailova N."/>
            <person name="Gu W."/>
            <person name="Kyrpides N."/>
            <person name="Mavromatis K."/>
            <person name="Ivanova N."/>
            <person name="Brettin T."/>
            <person name="Detter J.C."/>
            <person name="Han C."/>
            <person name="Larimer F."/>
            <person name="Land M."/>
            <person name="Hauser L."/>
            <person name="Markowitz V."/>
            <person name="Cheng J.-F."/>
            <person name="Hugenholtz P."/>
            <person name="Woyke T."/>
            <person name="Wu D."/>
            <person name="Tindall B."/>
            <person name="Pomrenke H."/>
            <person name="Brambilla E."/>
            <person name="Klenk H.-P."/>
            <person name="Eisen J.A."/>
        </authorList>
    </citation>
    <scope>NUCLEOTIDE SEQUENCE [LARGE SCALE GENOMIC DNA]</scope>
    <source>
        <strain evidence="10">ATCC 35273 / DSM 5150 / MD-1</strain>
    </source>
</reference>
<dbReference type="InterPro" id="IPR036108">
    <property type="entry name" value="4pyrrol_syn_uPrphyn_synt_sf"/>
</dbReference>
<proteinExistence type="inferred from homology"/>
<keyword evidence="10" id="KW-1185">Reference proteome</keyword>
<accession>L0KAT5</accession>
<evidence type="ECO:0000256" key="6">
    <source>
        <dbReference type="RuleBase" id="RU003960"/>
    </source>
</evidence>
<dbReference type="GO" id="GO:0004852">
    <property type="term" value="F:uroporphyrinogen-III synthase activity"/>
    <property type="evidence" value="ECO:0007669"/>
    <property type="project" value="InterPro"/>
</dbReference>
<dbReference type="EMBL" id="CP003359">
    <property type="protein sequence ID" value="AGB41203.1"/>
    <property type="molecule type" value="Genomic_DNA"/>
</dbReference>
<evidence type="ECO:0000259" key="7">
    <source>
        <dbReference type="Pfam" id="PF00590"/>
    </source>
</evidence>
<dbReference type="InterPro" id="IPR014777">
    <property type="entry name" value="4pyrrole_Mease_sub1"/>
</dbReference>
<dbReference type="InterPro" id="IPR003754">
    <property type="entry name" value="4pyrrol_synth_uPrphyn_synth"/>
</dbReference>
<keyword evidence="5" id="KW-0627">Porphyrin biosynthesis</keyword>
<evidence type="ECO:0000259" key="8">
    <source>
        <dbReference type="Pfam" id="PF02602"/>
    </source>
</evidence>
<dbReference type="OrthoDB" id="9815856at2"/>
<dbReference type="GO" id="GO:0004851">
    <property type="term" value="F:uroporphyrin-III C-methyltransferase activity"/>
    <property type="evidence" value="ECO:0007669"/>
    <property type="project" value="UniProtKB-EC"/>
</dbReference>
<feature type="domain" description="Tetrapyrrole biosynthesis uroporphyrinogen III synthase" evidence="8">
    <location>
        <begin position="270"/>
        <end position="494"/>
    </location>
</feature>
<dbReference type="CDD" id="cd11642">
    <property type="entry name" value="SUMT"/>
    <property type="match status" value="1"/>
</dbReference>
<comment type="similarity">
    <text evidence="6">Belongs to the precorrin methyltransferase family.</text>
</comment>
<name>L0KAT5_HALHC</name>
<dbReference type="Gene3D" id="3.30.950.10">
    <property type="entry name" value="Methyltransferase, Cobalt-precorrin-4 Transmethylase, Domain 2"/>
    <property type="match status" value="1"/>
</dbReference>
<dbReference type="KEGG" id="hhl:Halha_1257"/>
<dbReference type="PATRIC" id="fig|748449.3.peg.1217"/>
<keyword evidence="2 6" id="KW-0489">Methyltransferase</keyword>
<feature type="domain" description="Tetrapyrrole methylase" evidence="7">
    <location>
        <begin position="4"/>
        <end position="216"/>
    </location>
</feature>
<dbReference type="PROSITE" id="PS00840">
    <property type="entry name" value="SUMT_2"/>
    <property type="match status" value="1"/>
</dbReference>
<dbReference type="InterPro" id="IPR006366">
    <property type="entry name" value="CobA/CysG_C"/>
</dbReference>
<dbReference type="Pfam" id="PF00590">
    <property type="entry name" value="TP_methylase"/>
    <property type="match status" value="1"/>
</dbReference>
<evidence type="ECO:0000256" key="2">
    <source>
        <dbReference type="ARBA" id="ARBA00022603"/>
    </source>
</evidence>
<organism evidence="9 10">
    <name type="scientific">Halobacteroides halobius (strain ATCC 35273 / DSM 5150 / MD-1)</name>
    <dbReference type="NCBI Taxonomy" id="748449"/>
    <lineage>
        <taxon>Bacteria</taxon>
        <taxon>Bacillati</taxon>
        <taxon>Bacillota</taxon>
        <taxon>Clostridia</taxon>
        <taxon>Halanaerobiales</taxon>
        <taxon>Halobacteroidaceae</taxon>
        <taxon>Halobacteroides</taxon>
    </lineage>
</organism>
<dbReference type="InterPro" id="IPR035996">
    <property type="entry name" value="4pyrrol_Methylase_sf"/>
</dbReference>
<keyword evidence="3 6" id="KW-0808">Transferase</keyword>
<protein>
    <recommendedName>
        <fullName evidence="1">uroporphyrinogen-III C-methyltransferase</fullName>
        <ecNumber evidence="1">2.1.1.107</ecNumber>
    </recommendedName>
</protein>
<dbReference type="Pfam" id="PF02602">
    <property type="entry name" value="HEM4"/>
    <property type="match status" value="1"/>
</dbReference>
<dbReference type="PANTHER" id="PTHR45790">
    <property type="entry name" value="SIROHEME SYNTHASE-RELATED"/>
    <property type="match status" value="1"/>
</dbReference>
<dbReference type="FunFam" id="3.30.950.10:FF:000001">
    <property type="entry name" value="Siroheme synthase"/>
    <property type="match status" value="1"/>
</dbReference>
<evidence type="ECO:0000256" key="3">
    <source>
        <dbReference type="ARBA" id="ARBA00022679"/>
    </source>
</evidence>
<dbReference type="InterPro" id="IPR014776">
    <property type="entry name" value="4pyrrole_Mease_sub2"/>
</dbReference>
<dbReference type="HOGENOM" id="CLU_011276_6_0_9"/>
<evidence type="ECO:0000256" key="5">
    <source>
        <dbReference type="ARBA" id="ARBA00023244"/>
    </source>
</evidence>
<dbReference type="GO" id="GO:0032259">
    <property type="term" value="P:methylation"/>
    <property type="evidence" value="ECO:0007669"/>
    <property type="project" value="UniProtKB-KW"/>
</dbReference>